<dbReference type="PROSITE" id="PS51123">
    <property type="entry name" value="OMPA_2"/>
    <property type="match status" value="1"/>
</dbReference>
<dbReference type="HOGENOM" id="CLU_101790_0_0_4"/>
<dbReference type="RefSeq" id="WP_005671663.1">
    <property type="nucleotide sequence ID" value="NZ_CP146288.1"/>
</dbReference>
<dbReference type="PANTHER" id="PTHR30329">
    <property type="entry name" value="STATOR ELEMENT OF FLAGELLAR MOTOR COMPLEX"/>
    <property type="match status" value="1"/>
</dbReference>
<reference evidence="7 8" key="1">
    <citation type="submission" date="2010-12" db="EMBL/GenBank/DDBJ databases">
        <authorList>
            <person name="Muzny D."/>
            <person name="Qin X."/>
            <person name="Deng J."/>
            <person name="Jiang H."/>
            <person name="Liu Y."/>
            <person name="Qu J."/>
            <person name="Song X.-Z."/>
            <person name="Zhang L."/>
            <person name="Thornton R."/>
            <person name="Coyle M."/>
            <person name="Francisco L."/>
            <person name="Jackson L."/>
            <person name="Javaid M."/>
            <person name="Korchina V."/>
            <person name="Kovar C."/>
            <person name="Mata R."/>
            <person name="Mathew T."/>
            <person name="Ngo R."/>
            <person name="Nguyen L."/>
            <person name="Nguyen N."/>
            <person name="Okwuonu G."/>
            <person name="Ongeri F."/>
            <person name="Pham C."/>
            <person name="Simmons D."/>
            <person name="Wilczek-Boney K."/>
            <person name="Hale W."/>
            <person name="Jakkamsetti A."/>
            <person name="Pham P."/>
            <person name="Ruth R."/>
            <person name="San Lucas F."/>
            <person name="Warren J."/>
            <person name="Zhang J."/>
            <person name="Zhao Z."/>
            <person name="Zhou C."/>
            <person name="Zhu D."/>
            <person name="Lee S."/>
            <person name="Bess C."/>
            <person name="Blankenburg K."/>
            <person name="Forbes L."/>
            <person name="Fu Q."/>
            <person name="Gubbala S."/>
            <person name="Hirani K."/>
            <person name="Jayaseelan J.C."/>
            <person name="Lara F."/>
            <person name="Munidasa M."/>
            <person name="Palculict T."/>
            <person name="Patil S."/>
            <person name="Pu L.-L."/>
            <person name="Saada N."/>
            <person name="Tang L."/>
            <person name="Weissenberger G."/>
            <person name="Zhu Y."/>
            <person name="Hemphill L."/>
            <person name="Shang Y."/>
            <person name="Youmans B."/>
            <person name="Ayvaz T."/>
            <person name="Ross M."/>
            <person name="Santibanez J."/>
            <person name="Aqrawi P."/>
            <person name="Gross S."/>
            <person name="Joshi V."/>
            <person name="Fowler G."/>
            <person name="Nazareth L."/>
            <person name="Reid J."/>
            <person name="Worley K."/>
            <person name="Petrosino J."/>
            <person name="Highlander S."/>
            <person name="Gibbs R."/>
        </authorList>
    </citation>
    <scope>NUCLEOTIDE SEQUENCE [LARGE SCALE GENOMIC DNA]</scope>
    <source>
        <strain evidence="7 8">ATCC 51599</strain>
    </source>
</reference>
<dbReference type="AlphaFoldDB" id="E7RU40"/>
<keyword evidence="3" id="KW-0998">Cell outer membrane</keyword>
<accession>E7RU40</accession>
<comment type="caution">
    <text evidence="7">The sequence shown here is derived from an EMBL/GenBank/DDBJ whole genome shotgun (WGS) entry which is preliminary data.</text>
</comment>
<keyword evidence="8" id="KW-1185">Reference proteome</keyword>
<evidence type="ECO:0000256" key="4">
    <source>
        <dbReference type="PROSITE-ProRule" id="PRU00473"/>
    </source>
</evidence>
<dbReference type="GO" id="GO:0009279">
    <property type="term" value="C:cell outer membrane"/>
    <property type="evidence" value="ECO:0007669"/>
    <property type="project" value="UniProtKB-SubCell"/>
</dbReference>
<dbReference type="InterPro" id="IPR050330">
    <property type="entry name" value="Bact_OuterMem_StrucFunc"/>
</dbReference>
<dbReference type="SUPFAM" id="SSF103088">
    <property type="entry name" value="OmpA-like"/>
    <property type="match status" value="1"/>
</dbReference>
<evidence type="ECO:0000256" key="5">
    <source>
        <dbReference type="SAM" id="Phobius"/>
    </source>
</evidence>
<gene>
    <name evidence="7" type="ORF">HMPREF0551_0006</name>
</gene>
<evidence type="ECO:0000313" key="8">
    <source>
        <dbReference type="Proteomes" id="UP000011021"/>
    </source>
</evidence>
<keyword evidence="2 4" id="KW-0472">Membrane</keyword>
<dbReference type="InterPro" id="IPR006664">
    <property type="entry name" value="OMP_bac"/>
</dbReference>
<dbReference type="InterPro" id="IPR036737">
    <property type="entry name" value="OmpA-like_sf"/>
</dbReference>
<dbReference type="PRINTS" id="PR01021">
    <property type="entry name" value="OMPADOMAIN"/>
</dbReference>
<organism evidence="7 8">
    <name type="scientific">Lautropia mirabilis ATCC 51599</name>
    <dbReference type="NCBI Taxonomy" id="887898"/>
    <lineage>
        <taxon>Bacteria</taxon>
        <taxon>Pseudomonadati</taxon>
        <taxon>Pseudomonadota</taxon>
        <taxon>Betaproteobacteria</taxon>
        <taxon>Burkholderiales</taxon>
        <taxon>Burkholderiaceae</taxon>
        <taxon>Lautropia</taxon>
    </lineage>
</organism>
<evidence type="ECO:0000256" key="1">
    <source>
        <dbReference type="ARBA" id="ARBA00004442"/>
    </source>
</evidence>
<sequence>MNPLDDDTSTRTGLWVVFSTVTILLISVIIWVLKGADGANDVAAPAAPAAAVATSAAGHGQGTSTTDQETAAAAAAQNAASSAQTEAVNEEFVAFEQATPAQPAGSIHFESASATLPADAQKAIATVVEALKAAEGRRVLLAGYHDPTGNIDFNRDLAKRRALGVRDALIAQGIPAQRIILRKPEQTTGSGNNAEARRVEILLID</sequence>
<dbReference type="EMBL" id="AEQP01000001">
    <property type="protein sequence ID" value="EFV95823.1"/>
    <property type="molecule type" value="Genomic_DNA"/>
</dbReference>
<comment type="subcellular location">
    <subcellularLocation>
        <location evidence="1">Cell outer membrane</location>
    </subcellularLocation>
</comment>
<feature type="domain" description="OmpA-like" evidence="6">
    <location>
        <begin position="96"/>
        <end position="205"/>
    </location>
</feature>
<dbReference type="Gene3D" id="3.30.1330.60">
    <property type="entry name" value="OmpA-like domain"/>
    <property type="match status" value="1"/>
</dbReference>
<evidence type="ECO:0000259" key="6">
    <source>
        <dbReference type="PROSITE" id="PS51123"/>
    </source>
</evidence>
<dbReference type="CDD" id="cd07185">
    <property type="entry name" value="OmpA_C-like"/>
    <property type="match status" value="1"/>
</dbReference>
<keyword evidence="5" id="KW-1133">Transmembrane helix</keyword>
<dbReference type="InterPro" id="IPR006665">
    <property type="entry name" value="OmpA-like"/>
</dbReference>
<evidence type="ECO:0000256" key="3">
    <source>
        <dbReference type="ARBA" id="ARBA00023237"/>
    </source>
</evidence>
<keyword evidence="5" id="KW-0812">Transmembrane</keyword>
<dbReference type="STRING" id="887898.HMPREF0551_0006"/>
<evidence type="ECO:0000313" key="7">
    <source>
        <dbReference type="EMBL" id="EFV95823.1"/>
    </source>
</evidence>
<dbReference type="eggNOG" id="COG2885">
    <property type="taxonomic scope" value="Bacteria"/>
</dbReference>
<proteinExistence type="predicted"/>
<protein>
    <submittedName>
        <fullName evidence="7">OmpA family protein</fullName>
    </submittedName>
</protein>
<feature type="transmembrane region" description="Helical" evidence="5">
    <location>
        <begin position="12"/>
        <end position="33"/>
    </location>
</feature>
<name>E7RU40_9BURK</name>
<dbReference type="Pfam" id="PF00691">
    <property type="entry name" value="OmpA"/>
    <property type="match status" value="1"/>
</dbReference>
<dbReference type="PANTHER" id="PTHR30329:SF21">
    <property type="entry name" value="LIPOPROTEIN YIAD-RELATED"/>
    <property type="match status" value="1"/>
</dbReference>
<dbReference type="Proteomes" id="UP000011021">
    <property type="component" value="Unassembled WGS sequence"/>
</dbReference>
<evidence type="ECO:0000256" key="2">
    <source>
        <dbReference type="ARBA" id="ARBA00023136"/>
    </source>
</evidence>